<dbReference type="Gene3D" id="3.40.50.300">
    <property type="entry name" value="P-loop containing nucleotide triphosphate hydrolases"/>
    <property type="match status" value="1"/>
</dbReference>
<protein>
    <submittedName>
        <fullName evidence="1">Chloramphenicol phosphotransferase-like protein</fullName>
    </submittedName>
</protein>
<gene>
    <name evidence="1" type="ORF">RHABOEDO_001699</name>
</gene>
<dbReference type="Proteomes" id="UP000826014">
    <property type="component" value="Chromosome"/>
</dbReference>
<organism evidence="1 2">
    <name type="scientific">Candidatus Rhabdochlamydia oedothoracis</name>
    <dbReference type="NCBI Taxonomy" id="2720720"/>
    <lineage>
        <taxon>Bacteria</taxon>
        <taxon>Pseudomonadati</taxon>
        <taxon>Chlamydiota</taxon>
        <taxon>Chlamydiia</taxon>
        <taxon>Parachlamydiales</taxon>
        <taxon>Candidatus Rhabdochlamydiaceae</taxon>
        <taxon>Candidatus Rhabdochlamydia</taxon>
    </lineage>
</organism>
<evidence type="ECO:0000313" key="2">
    <source>
        <dbReference type="Proteomes" id="UP000826014"/>
    </source>
</evidence>
<sequence length="151" mass="16995">MPEKVNDWKGGEAPIGYSWKKSEDASGNPIQELQVGPYAQKIGKTFQEVVLALAKMGHHLIIDDVSFGKQQLDEWKKTLKNFPVLWVGVNAPLSVLEQREKERGNRIPGSARGQFNKVHVGATYDLEIDTHHASISENTEKIKSIAYRTRK</sequence>
<proteinExistence type="predicted"/>
<dbReference type="Pfam" id="PF07931">
    <property type="entry name" value="CPT"/>
    <property type="match status" value="1"/>
</dbReference>
<dbReference type="EMBL" id="CP075587">
    <property type="protein sequence ID" value="QYF49370.1"/>
    <property type="molecule type" value="Genomic_DNA"/>
</dbReference>
<accession>A0ABX8V7E2</accession>
<evidence type="ECO:0000313" key="1">
    <source>
        <dbReference type="EMBL" id="QYF49370.1"/>
    </source>
</evidence>
<name>A0ABX8V7E2_9BACT</name>
<keyword evidence="2" id="KW-1185">Reference proteome</keyword>
<dbReference type="InterPro" id="IPR027417">
    <property type="entry name" value="P-loop_NTPase"/>
</dbReference>
<reference evidence="1 2" key="1">
    <citation type="journal article" date="2022" name="bioRxiv">
        <title>Ecology and evolution of chlamydial symbionts of arthropods.</title>
        <authorList>
            <person name="Halter T."/>
            <person name="Koestlbacher S."/>
            <person name="Collingro A."/>
            <person name="Sixt B.S."/>
            <person name="Toenshoff E.R."/>
            <person name="Hendrickx F."/>
            <person name="Kostanjsek R."/>
            <person name="Horn M."/>
        </authorList>
    </citation>
    <scope>NUCLEOTIDE SEQUENCE [LARGE SCALE GENOMIC DNA]</scope>
    <source>
        <strain evidence="1">W744xW776</strain>
    </source>
</reference>
<dbReference type="SUPFAM" id="SSF52540">
    <property type="entry name" value="P-loop containing nucleoside triphosphate hydrolases"/>
    <property type="match status" value="1"/>
</dbReference>